<feature type="domain" description="GFO/IDH/MocA-like oxidoreductase" evidence="4">
    <location>
        <begin position="136"/>
        <end position="251"/>
    </location>
</feature>
<dbReference type="Gene3D" id="3.40.50.720">
    <property type="entry name" value="NAD(P)-binding Rossmann-like Domain"/>
    <property type="match status" value="1"/>
</dbReference>
<evidence type="ECO:0000256" key="2">
    <source>
        <dbReference type="ARBA" id="ARBA00023002"/>
    </source>
</evidence>
<organism evidence="5 6">
    <name type="scientific">Streptomyces iconiensis</name>
    <dbReference type="NCBI Taxonomy" id="1384038"/>
    <lineage>
        <taxon>Bacteria</taxon>
        <taxon>Bacillati</taxon>
        <taxon>Actinomycetota</taxon>
        <taxon>Actinomycetes</taxon>
        <taxon>Kitasatosporales</taxon>
        <taxon>Streptomycetaceae</taxon>
        <taxon>Streptomyces</taxon>
    </lineage>
</organism>
<protein>
    <submittedName>
        <fullName evidence="5">Gfo/Idh/MocA family oxidoreductase</fullName>
    </submittedName>
</protein>
<dbReference type="InterPro" id="IPR050984">
    <property type="entry name" value="Gfo/Idh/MocA_domain"/>
</dbReference>
<comment type="similarity">
    <text evidence="1">Belongs to the Gfo/Idh/MocA family.</text>
</comment>
<feature type="domain" description="Gfo/Idh/MocA-like oxidoreductase N-terminal" evidence="3">
    <location>
        <begin position="8"/>
        <end position="124"/>
    </location>
</feature>
<dbReference type="InterPro" id="IPR055170">
    <property type="entry name" value="GFO_IDH_MocA-like_dom"/>
</dbReference>
<dbReference type="EMBL" id="JANCPR020000047">
    <property type="protein sequence ID" value="MDJ1136872.1"/>
    <property type="molecule type" value="Genomic_DNA"/>
</dbReference>
<reference evidence="5 6" key="1">
    <citation type="submission" date="2023-05" db="EMBL/GenBank/DDBJ databases">
        <title>Streptantibioticus silvisoli sp. nov., acidotolerant actinomycetes 1 from pine litter.</title>
        <authorList>
            <person name="Swiecimska M."/>
            <person name="Golinska P."/>
            <person name="Sangal V."/>
            <person name="Wachnowicz B."/>
            <person name="Goodfellow M."/>
        </authorList>
    </citation>
    <scope>NUCLEOTIDE SEQUENCE [LARGE SCALE GENOMIC DNA]</scope>
    <source>
        <strain evidence="5 6">DSM 42109</strain>
    </source>
</reference>
<gene>
    <name evidence="5" type="ORF">NMN56_034020</name>
</gene>
<dbReference type="Gene3D" id="3.30.360.10">
    <property type="entry name" value="Dihydrodipicolinate Reductase, domain 2"/>
    <property type="match status" value="1"/>
</dbReference>
<dbReference type="InterPro" id="IPR000683">
    <property type="entry name" value="Gfo/Idh/MocA-like_OxRdtase_N"/>
</dbReference>
<dbReference type="PANTHER" id="PTHR22604:SF105">
    <property type="entry name" value="TRANS-1,2-DIHYDROBENZENE-1,2-DIOL DEHYDROGENASE"/>
    <property type="match status" value="1"/>
</dbReference>
<sequence length="331" mass="35634">MDPSASPLRCGVLGCADFARRRMLPVLAAEPGIRLMRVASRDAAKAARFAEEFGCEPVLGYDALLAAPDIDAVYLPLPPMLHAEWTEKALRAGKHVLAEKPLTADPGSTERLLRLAAERGLVLLENVPFPHHAQHAAVRALLDDGVIGEVRGMASAFTIPPRPDGDIRYQPEVGGGALLDLGVYPIRAALHFLGADVEIIAAVLRSRARTGAVDSGRILAVAPGGVTADLEFGMDHSYRTSCEFAGSIGRLRLDRVFTPPPDHLPVGRVERQDHREEIVLPADDQYGGLVRHFVHAARTGTGTGTEARADASMRQARLVRQVEDKAVRVTV</sequence>
<keyword evidence="2" id="KW-0560">Oxidoreductase</keyword>
<dbReference type="Pfam" id="PF22725">
    <property type="entry name" value="GFO_IDH_MocA_C3"/>
    <property type="match status" value="1"/>
</dbReference>
<dbReference type="SUPFAM" id="SSF55347">
    <property type="entry name" value="Glyceraldehyde-3-phosphate dehydrogenase-like, C-terminal domain"/>
    <property type="match status" value="1"/>
</dbReference>
<dbReference type="PANTHER" id="PTHR22604">
    <property type="entry name" value="OXIDOREDUCTASES"/>
    <property type="match status" value="1"/>
</dbReference>
<dbReference type="Pfam" id="PF01408">
    <property type="entry name" value="GFO_IDH_MocA"/>
    <property type="match status" value="1"/>
</dbReference>
<dbReference type="SUPFAM" id="SSF51735">
    <property type="entry name" value="NAD(P)-binding Rossmann-fold domains"/>
    <property type="match status" value="1"/>
</dbReference>
<dbReference type="Proteomes" id="UP001214441">
    <property type="component" value="Unassembled WGS sequence"/>
</dbReference>
<evidence type="ECO:0000313" key="5">
    <source>
        <dbReference type="EMBL" id="MDJ1136872.1"/>
    </source>
</evidence>
<evidence type="ECO:0000256" key="1">
    <source>
        <dbReference type="ARBA" id="ARBA00010928"/>
    </source>
</evidence>
<name>A0ABT7A719_9ACTN</name>
<keyword evidence="6" id="KW-1185">Reference proteome</keyword>
<dbReference type="InterPro" id="IPR036291">
    <property type="entry name" value="NAD(P)-bd_dom_sf"/>
</dbReference>
<evidence type="ECO:0000313" key="6">
    <source>
        <dbReference type="Proteomes" id="UP001214441"/>
    </source>
</evidence>
<dbReference type="RefSeq" id="WP_274047090.1">
    <property type="nucleotide sequence ID" value="NZ_JANCPR020000047.1"/>
</dbReference>
<evidence type="ECO:0000259" key="4">
    <source>
        <dbReference type="Pfam" id="PF22725"/>
    </source>
</evidence>
<proteinExistence type="inferred from homology"/>
<comment type="caution">
    <text evidence="5">The sequence shown here is derived from an EMBL/GenBank/DDBJ whole genome shotgun (WGS) entry which is preliminary data.</text>
</comment>
<evidence type="ECO:0000259" key="3">
    <source>
        <dbReference type="Pfam" id="PF01408"/>
    </source>
</evidence>
<accession>A0ABT7A719</accession>